<dbReference type="Proteomes" id="UP000574390">
    <property type="component" value="Unassembled WGS sequence"/>
</dbReference>
<name>A0A7J6TJ95_PEROL</name>
<evidence type="ECO:0000313" key="17">
    <source>
        <dbReference type="Proteomes" id="UP000553632"/>
    </source>
</evidence>
<comment type="caution">
    <text evidence="16">The sequence shown here is derived from an EMBL/GenBank/DDBJ whole genome shotgun (WGS) entry which is preliminary data.</text>
</comment>
<keyword evidence="13" id="KW-0472">Membrane</keyword>
<keyword evidence="5" id="KW-0679">Respiratory chain</keyword>
<dbReference type="GO" id="GO:0020037">
    <property type="term" value="F:heme binding"/>
    <property type="evidence" value="ECO:0007669"/>
    <property type="project" value="InterPro"/>
</dbReference>
<evidence type="ECO:0000256" key="11">
    <source>
        <dbReference type="ARBA" id="ARBA00023004"/>
    </source>
</evidence>
<feature type="binding site" description="covalent" evidence="14">
    <location>
        <position position="83"/>
    </location>
    <ligand>
        <name>heme c</name>
        <dbReference type="ChEBI" id="CHEBI:61717"/>
    </ligand>
</feature>
<evidence type="ECO:0000313" key="15">
    <source>
        <dbReference type="EMBL" id="KAF4735683.1"/>
    </source>
</evidence>
<evidence type="ECO:0000256" key="5">
    <source>
        <dbReference type="ARBA" id="ARBA00022660"/>
    </source>
</evidence>
<evidence type="ECO:0000256" key="3">
    <source>
        <dbReference type="ARBA" id="ARBA00022448"/>
    </source>
</evidence>
<keyword evidence="11 14" id="KW-0408">Iron</keyword>
<feature type="binding site" description="covalent" evidence="14">
    <location>
        <position position="206"/>
    </location>
    <ligand>
        <name>heme c</name>
        <dbReference type="ChEBI" id="CHEBI:61717"/>
    </ligand>
</feature>
<dbReference type="FunFam" id="1.10.760.10:FF:000011">
    <property type="entry name" value="Cytochrome c1, putative"/>
    <property type="match status" value="1"/>
</dbReference>
<evidence type="ECO:0000256" key="7">
    <source>
        <dbReference type="ARBA" id="ARBA00022723"/>
    </source>
</evidence>
<comment type="similarity">
    <text evidence="2">Belongs to the cytochrome c family.</text>
</comment>
<keyword evidence="12" id="KW-0496">Mitochondrion</keyword>
<dbReference type="Pfam" id="PF02167">
    <property type="entry name" value="Cytochrom_C1"/>
    <property type="match status" value="1"/>
</dbReference>
<keyword evidence="8" id="KW-0999">Mitochondrion inner membrane</keyword>
<dbReference type="AlphaFoldDB" id="A0A7J6TJ95"/>
<keyword evidence="6" id="KW-0812">Transmembrane</keyword>
<evidence type="ECO:0000256" key="14">
    <source>
        <dbReference type="PIRSR" id="PIRSR602326-1"/>
    </source>
</evidence>
<dbReference type="InterPro" id="IPR021157">
    <property type="entry name" value="Cyt_c1_TM_anchor_C"/>
</dbReference>
<accession>A0A7J6TJ95</accession>
<evidence type="ECO:0000256" key="9">
    <source>
        <dbReference type="ARBA" id="ARBA00022982"/>
    </source>
</evidence>
<comment type="cofactor">
    <cofactor evidence="14">
        <name>heme c</name>
        <dbReference type="ChEBI" id="CHEBI:61717"/>
    </cofactor>
    <text evidence="14">Binds 1 heme c group covalently per subunit.</text>
</comment>
<keyword evidence="9" id="KW-0249">Electron transport</keyword>
<evidence type="ECO:0000256" key="10">
    <source>
        <dbReference type="ARBA" id="ARBA00022989"/>
    </source>
</evidence>
<protein>
    <submittedName>
        <fullName evidence="16">Iso-1-cytochrome c</fullName>
    </submittedName>
</protein>
<evidence type="ECO:0000256" key="6">
    <source>
        <dbReference type="ARBA" id="ARBA00022692"/>
    </source>
</evidence>
<dbReference type="InterPro" id="IPR036909">
    <property type="entry name" value="Cyt_c-like_dom_sf"/>
</dbReference>
<keyword evidence="10" id="KW-1133">Transmembrane helix</keyword>
<feature type="binding site" description="covalent" evidence="14">
    <location>
        <position position="87"/>
    </location>
    <ligand>
        <name>heme c</name>
        <dbReference type="ChEBI" id="CHEBI:61717"/>
    </ligand>
</feature>
<dbReference type="EMBL" id="JABANM010007337">
    <property type="protein sequence ID" value="KAF4744430.1"/>
    <property type="molecule type" value="Genomic_DNA"/>
</dbReference>
<dbReference type="SUPFAM" id="SSF46626">
    <property type="entry name" value="Cytochrome c"/>
    <property type="match status" value="1"/>
</dbReference>
<evidence type="ECO:0000256" key="1">
    <source>
        <dbReference type="ARBA" id="ARBA00004273"/>
    </source>
</evidence>
<dbReference type="PANTHER" id="PTHR10266:SF3">
    <property type="entry name" value="CYTOCHROME C1, HEME PROTEIN, MITOCHONDRIAL"/>
    <property type="match status" value="1"/>
</dbReference>
<dbReference type="InterPro" id="IPR002326">
    <property type="entry name" value="Cyt_c1"/>
</dbReference>
<comment type="subcellular location">
    <subcellularLocation>
        <location evidence="1">Mitochondrion inner membrane</location>
    </subcellularLocation>
</comment>
<dbReference type="GO" id="GO:0009055">
    <property type="term" value="F:electron transfer activity"/>
    <property type="evidence" value="ECO:0007669"/>
    <property type="project" value="InterPro"/>
</dbReference>
<gene>
    <name evidence="16" type="primary">CYC1_4</name>
    <name evidence="15" type="synonym">CYC1_5</name>
    <name evidence="16" type="ORF">FOZ62_020723</name>
    <name evidence="15" type="ORF">FOZ63_020077</name>
</gene>
<reference evidence="17 18" key="1">
    <citation type="submission" date="2020-04" db="EMBL/GenBank/DDBJ databases">
        <title>Perkinsus olseni comparative genomics.</title>
        <authorList>
            <person name="Bogema D.R."/>
        </authorList>
    </citation>
    <scope>NUCLEOTIDE SEQUENCE [LARGE SCALE GENOMIC DNA]</scope>
    <source>
        <strain evidence="16">ATCC PRA-205</strain>
        <strain evidence="15 17">ATCC PRA-207</strain>
    </source>
</reference>
<dbReference type="SUPFAM" id="SSF81496">
    <property type="entry name" value="Cytochrome c1 subunit of cytochrome bc1 complex (Ubiquinol-cytochrome c reductase), transmembrane anchor"/>
    <property type="match status" value="1"/>
</dbReference>
<keyword evidence="17" id="KW-1185">Reference proteome</keyword>
<proteinExistence type="inferred from homology"/>
<dbReference type="GO" id="GO:0006122">
    <property type="term" value="P:mitochondrial electron transport, ubiquinol to cytochrome c"/>
    <property type="evidence" value="ECO:0007669"/>
    <property type="project" value="TreeGrafter"/>
</dbReference>
<evidence type="ECO:0000313" key="18">
    <source>
        <dbReference type="Proteomes" id="UP000574390"/>
    </source>
</evidence>
<dbReference type="PANTHER" id="PTHR10266">
    <property type="entry name" value="CYTOCHROME C1"/>
    <property type="match status" value="1"/>
</dbReference>
<dbReference type="EMBL" id="JABANO010016130">
    <property type="protein sequence ID" value="KAF4735683.1"/>
    <property type="molecule type" value="Genomic_DNA"/>
</dbReference>
<dbReference type="GO" id="GO:0005743">
    <property type="term" value="C:mitochondrial inner membrane"/>
    <property type="evidence" value="ECO:0007669"/>
    <property type="project" value="UniProtKB-SubCell"/>
</dbReference>
<keyword evidence="7 14" id="KW-0479">Metal-binding</keyword>
<evidence type="ECO:0000256" key="12">
    <source>
        <dbReference type="ARBA" id="ARBA00023128"/>
    </source>
</evidence>
<dbReference type="GO" id="GO:0046872">
    <property type="term" value="F:metal ion binding"/>
    <property type="evidence" value="ECO:0007669"/>
    <property type="project" value="UniProtKB-KW"/>
</dbReference>
<evidence type="ECO:0000256" key="8">
    <source>
        <dbReference type="ARBA" id="ARBA00022792"/>
    </source>
</evidence>
<dbReference type="Gene3D" id="1.20.5.100">
    <property type="entry name" value="Cytochrome c1, transmembrane anchor, C-terminal"/>
    <property type="match status" value="1"/>
</dbReference>
<evidence type="ECO:0000256" key="2">
    <source>
        <dbReference type="ARBA" id="ARBA00006488"/>
    </source>
</evidence>
<sequence length="288" mass="32641">MLLTPHYMRHGINYRMRIVGYGIGSITGYYMWLTSSSLKSHDTNCAEKDPPSPPDWPFWFKAFSHCHDIPSCRRGYEVYRQICATCHAARFVCFRHMVNTIYPENRVKQLAASFDYEDGPNDRGEMFTRPGNLLDPFPSPYPNDEAARFANQGASPPDLSQQAAAHHGGCDYIMSLLTGYREAPAGVSLRSGLYYNTYFPGGAISMPPPLNDGAIEYEDGTPAVASQMAKDVSQFLTWAQDPQHDERKLIGLKMSTAALVWLFSISVWNRHVWTMIKTRRIDFTKTVY</sequence>
<evidence type="ECO:0000256" key="4">
    <source>
        <dbReference type="ARBA" id="ARBA00022617"/>
    </source>
</evidence>
<feature type="binding site" description="covalent" evidence="14">
    <location>
        <position position="86"/>
    </location>
    <ligand>
        <name>heme c</name>
        <dbReference type="ChEBI" id="CHEBI:61717"/>
    </ligand>
</feature>
<dbReference type="Proteomes" id="UP000553632">
    <property type="component" value="Unassembled WGS sequence"/>
</dbReference>
<dbReference type="OMA" id="WVKKFKW"/>
<evidence type="ECO:0000256" key="13">
    <source>
        <dbReference type="ARBA" id="ARBA00023136"/>
    </source>
</evidence>
<organism evidence="16 18">
    <name type="scientific">Perkinsus olseni</name>
    <name type="common">Perkinsus atlanticus</name>
    <dbReference type="NCBI Taxonomy" id="32597"/>
    <lineage>
        <taxon>Eukaryota</taxon>
        <taxon>Sar</taxon>
        <taxon>Alveolata</taxon>
        <taxon>Perkinsozoa</taxon>
        <taxon>Perkinsea</taxon>
        <taxon>Perkinsida</taxon>
        <taxon>Perkinsidae</taxon>
        <taxon>Perkinsus</taxon>
    </lineage>
</organism>
<evidence type="ECO:0000313" key="16">
    <source>
        <dbReference type="EMBL" id="KAF4744430.1"/>
    </source>
</evidence>
<dbReference type="Gene3D" id="1.10.760.10">
    <property type="entry name" value="Cytochrome c-like domain"/>
    <property type="match status" value="1"/>
</dbReference>
<keyword evidence="3" id="KW-0813">Transport</keyword>
<keyword evidence="4 14" id="KW-0349">Heme</keyword>
<dbReference type="PRINTS" id="PR00603">
    <property type="entry name" value="CYTOCHROMEC1"/>
</dbReference>